<dbReference type="Gene3D" id="1.10.240.10">
    <property type="entry name" value="Tyrosyl-Transfer RNA Synthetase"/>
    <property type="match status" value="1"/>
</dbReference>
<evidence type="ECO:0000256" key="8">
    <source>
        <dbReference type="HAMAP-Rule" id="MF_00140"/>
    </source>
</evidence>
<comment type="similarity">
    <text evidence="1 8 9">Belongs to the class-I aminoacyl-tRNA synthetase family.</text>
</comment>
<dbReference type="InterPro" id="IPR001412">
    <property type="entry name" value="aa-tRNA-synth_I_CS"/>
</dbReference>
<dbReference type="SUPFAM" id="SSF52374">
    <property type="entry name" value="Nucleotidylyl transferase"/>
    <property type="match status" value="1"/>
</dbReference>
<evidence type="ECO:0000256" key="9">
    <source>
        <dbReference type="RuleBase" id="RU363036"/>
    </source>
</evidence>
<comment type="catalytic activity">
    <reaction evidence="7 8">
        <text>tRNA(Trp) + L-tryptophan + ATP = L-tryptophyl-tRNA(Trp) + AMP + diphosphate + H(+)</text>
        <dbReference type="Rhea" id="RHEA:24080"/>
        <dbReference type="Rhea" id="RHEA-COMP:9671"/>
        <dbReference type="Rhea" id="RHEA-COMP:9705"/>
        <dbReference type="ChEBI" id="CHEBI:15378"/>
        <dbReference type="ChEBI" id="CHEBI:30616"/>
        <dbReference type="ChEBI" id="CHEBI:33019"/>
        <dbReference type="ChEBI" id="CHEBI:57912"/>
        <dbReference type="ChEBI" id="CHEBI:78442"/>
        <dbReference type="ChEBI" id="CHEBI:78535"/>
        <dbReference type="ChEBI" id="CHEBI:456215"/>
        <dbReference type="EC" id="6.1.1.2"/>
    </reaction>
</comment>
<dbReference type="GO" id="GO:0005524">
    <property type="term" value="F:ATP binding"/>
    <property type="evidence" value="ECO:0007669"/>
    <property type="project" value="UniProtKB-UniRule"/>
</dbReference>
<dbReference type="GO" id="GO:0006436">
    <property type="term" value="P:tryptophanyl-tRNA aminoacylation"/>
    <property type="evidence" value="ECO:0007669"/>
    <property type="project" value="UniProtKB-UniRule"/>
</dbReference>
<dbReference type="CDD" id="cd00806">
    <property type="entry name" value="TrpRS_core"/>
    <property type="match status" value="1"/>
</dbReference>
<evidence type="ECO:0000256" key="4">
    <source>
        <dbReference type="ARBA" id="ARBA00022840"/>
    </source>
</evidence>
<feature type="short sequence motif" description="'KMSKS' region" evidence="8">
    <location>
        <begin position="202"/>
        <end position="206"/>
    </location>
</feature>
<dbReference type="GO" id="GO:0005829">
    <property type="term" value="C:cytosol"/>
    <property type="evidence" value="ECO:0007669"/>
    <property type="project" value="TreeGrafter"/>
</dbReference>
<keyword evidence="5 8" id="KW-0648">Protein biosynthesis</keyword>
<dbReference type="PRINTS" id="PR01039">
    <property type="entry name" value="TRNASYNTHTRP"/>
</dbReference>
<dbReference type="EMBL" id="BGZN01000149">
    <property type="protein sequence ID" value="GBR75071.1"/>
    <property type="molecule type" value="Genomic_DNA"/>
</dbReference>
<organism evidence="10 11">
    <name type="scientific">Termititenax aidoneus</name>
    <dbReference type="NCBI Taxonomy" id="2218524"/>
    <lineage>
        <taxon>Bacteria</taxon>
        <taxon>Bacillati</taxon>
        <taxon>Candidatus Margulisiibacteriota</taxon>
        <taxon>Candidatus Termititenacia</taxon>
        <taxon>Candidatus Termititenacales</taxon>
        <taxon>Candidatus Termititenacaceae</taxon>
        <taxon>Candidatus Termititenax</taxon>
    </lineage>
</organism>
<evidence type="ECO:0000256" key="5">
    <source>
        <dbReference type="ARBA" id="ARBA00022917"/>
    </source>
</evidence>
<feature type="binding site" evidence="8">
    <location>
        <begin position="21"/>
        <end position="23"/>
    </location>
    <ligand>
        <name>ATP</name>
        <dbReference type="ChEBI" id="CHEBI:30616"/>
    </ligand>
</feature>
<feature type="short sequence motif" description="'HIGH' region" evidence="8">
    <location>
        <begin position="22"/>
        <end position="30"/>
    </location>
</feature>
<dbReference type="InterPro" id="IPR002305">
    <property type="entry name" value="aa-tRNA-synth_Ic"/>
</dbReference>
<dbReference type="InterPro" id="IPR024109">
    <property type="entry name" value="Trp-tRNA-ligase_bac-type"/>
</dbReference>
<keyword evidence="6 8" id="KW-0030">Aminoacyl-tRNA synthetase</keyword>
<evidence type="ECO:0000313" key="10">
    <source>
        <dbReference type="EMBL" id="GBR75071.1"/>
    </source>
</evidence>
<comment type="subunit">
    <text evidence="8">Homodimer.</text>
</comment>
<proteinExistence type="inferred from homology"/>
<protein>
    <recommendedName>
        <fullName evidence="8">Tryptophan--tRNA ligase</fullName>
        <ecNumber evidence="8">6.1.1.2</ecNumber>
    </recommendedName>
    <alternativeName>
        <fullName evidence="8">Tryptophanyl-tRNA synthetase</fullName>
        <shortName evidence="8">TrpRS</shortName>
    </alternativeName>
</protein>
<feature type="binding site" evidence="8">
    <location>
        <begin position="29"/>
        <end position="30"/>
    </location>
    <ligand>
        <name>ATP</name>
        <dbReference type="ChEBI" id="CHEBI:30616"/>
    </ligand>
</feature>
<feature type="binding site" evidence="8">
    <location>
        <begin position="156"/>
        <end position="158"/>
    </location>
    <ligand>
        <name>ATP</name>
        <dbReference type="ChEBI" id="CHEBI:30616"/>
    </ligand>
</feature>
<dbReference type="NCBIfam" id="TIGR00233">
    <property type="entry name" value="trpS"/>
    <property type="match status" value="1"/>
</dbReference>
<feature type="binding site" evidence="8">
    <location>
        <begin position="202"/>
        <end position="206"/>
    </location>
    <ligand>
        <name>ATP</name>
        <dbReference type="ChEBI" id="CHEBI:30616"/>
    </ligand>
</feature>
<keyword evidence="2 8" id="KW-0436">Ligase</keyword>
<dbReference type="InterPro" id="IPR014729">
    <property type="entry name" value="Rossmann-like_a/b/a_fold"/>
</dbReference>
<evidence type="ECO:0000256" key="3">
    <source>
        <dbReference type="ARBA" id="ARBA00022741"/>
    </source>
</evidence>
<dbReference type="InterPro" id="IPR050203">
    <property type="entry name" value="Trp-tRNA_synthetase"/>
</dbReference>
<comment type="function">
    <text evidence="8">Catalyzes the attachment of tryptophan to tRNA(Trp).</text>
</comment>
<accession>A0A388TDQ8</accession>
<feature type="binding site" evidence="8">
    <location>
        <position position="195"/>
    </location>
    <ligand>
        <name>ATP</name>
        <dbReference type="ChEBI" id="CHEBI:30616"/>
    </ligand>
</feature>
<evidence type="ECO:0000313" key="11">
    <source>
        <dbReference type="Proteomes" id="UP000269352"/>
    </source>
</evidence>
<comment type="subcellular location">
    <subcellularLocation>
        <location evidence="8">Cytoplasm</location>
    </subcellularLocation>
</comment>
<dbReference type="GO" id="GO:0004830">
    <property type="term" value="F:tryptophan-tRNA ligase activity"/>
    <property type="evidence" value="ECO:0007669"/>
    <property type="project" value="UniProtKB-UniRule"/>
</dbReference>
<keyword evidence="3 8" id="KW-0547">Nucleotide-binding</keyword>
<dbReference type="PROSITE" id="PS00178">
    <property type="entry name" value="AA_TRNA_LIGASE_I"/>
    <property type="match status" value="1"/>
</dbReference>
<dbReference type="Gene3D" id="3.40.50.620">
    <property type="entry name" value="HUPs"/>
    <property type="match status" value="1"/>
</dbReference>
<dbReference type="HAMAP" id="MF_00140_B">
    <property type="entry name" value="Trp_tRNA_synth_B"/>
    <property type="match status" value="1"/>
</dbReference>
<feature type="binding site" evidence="8">
    <location>
        <position position="144"/>
    </location>
    <ligand>
        <name>L-tryptophan</name>
        <dbReference type="ChEBI" id="CHEBI:57912"/>
    </ligand>
</feature>
<reference evidence="10 11" key="1">
    <citation type="journal article" date="2019" name="ISME J.">
        <title>Genome analyses of uncultured TG2/ZB3 bacteria in 'Margulisbacteria' specifically attached to ectosymbiotic spirochetes of protists in the termite gut.</title>
        <authorList>
            <person name="Utami Y.D."/>
            <person name="Kuwahara H."/>
            <person name="Igai K."/>
            <person name="Murakami T."/>
            <person name="Sugaya K."/>
            <person name="Morikawa T."/>
            <person name="Nagura Y."/>
            <person name="Yuki M."/>
            <person name="Deevong P."/>
            <person name="Inoue T."/>
            <person name="Kihara K."/>
            <person name="Lo N."/>
            <person name="Yamada A."/>
            <person name="Ohkuma M."/>
            <person name="Hongoh Y."/>
        </authorList>
    </citation>
    <scope>NUCLEOTIDE SEQUENCE [LARGE SCALE GENOMIC DNA]</scope>
    <source>
        <strain evidence="10">NkOx7-01</strain>
    </source>
</reference>
<evidence type="ECO:0000256" key="6">
    <source>
        <dbReference type="ARBA" id="ARBA00023146"/>
    </source>
</evidence>
<comment type="caution">
    <text evidence="10">The sequence shown here is derived from an EMBL/GenBank/DDBJ whole genome shotgun (WGS) entry which is preliminary data.</text>
</comment>
<dbReference type="Proteomes" id="UP000269352">
    <property type="component" value="Unassembled WGS sequence"/>
</dbReference>
<dbReference type="InterPro" id="IPR002306">
    <property type="entry name" value="Trp-tRNA-ligase"/>
</dbReference>
<dbReference type="PANTHER" id="PTHR43766:SF1">
    <property type="entry name" value="TRYPTOPHAN--TRNA LIGASE, MITOCHONDRIAL"/>
    <property type="match status" value="1"/>
</dbReference>
<dbReference type="EC" id="6.1.1.2" evidence="8"/>
<dbReference type="AlphaFoldDB" id="A0A388TDQ8"/>
<dbReference type="FunFam" id="1.10.240.10:FF:000005">
    <property type="entry name" value="Tryptophan--tRNA ligase"/>
    <property type="match status" value="1"/>
</dbReference>
<sequence>MESNLDEVQKLKTMRVLSGIQPSGILHIGNYLGMMRQMVELQAGHELFCFIADLHAMTSLNRGADLRANTLQAALDFLALGIDPERSVFWVQSTVPEINELTWYLSNVTPVGLLERCHSYKDKLAKGLPANAGLLNYPALMAADILAVQSDIVPVGKDQKQHLEVTRDIALKFNHEFGETFKIPDALIKEEVAIVPGTDGQKMSKSYGNTIEIFGEEKAIRKQVMNIVTDSTPLEQPKNPETCNVFEIYALFAAPEQKAEMAQKYRAGGFGYGDAKKATFALLWEYFRPYRERRAELSQNLDAVQKILQKGTDKARVEISKTLQIVREKTGAFL</sequence>
<name>A0A388TDQ8_TERA1</name>
<gene>
    <name evidence="8 10" type="primary">trpS</name>
    <name evidence="10" type="ORF">NO1_2133</name>
</gene>
<keyword evidence="8" id="KW-0963">Cytoplasm</keyword>
<evidence type="ECO:0000256" key="7">
    <source>
        <dbReference type="ARBA" id="ARBA00049929"/>
    </source>
</evidence>
<keyword evidence="4 8" id="KW-0067">ATP-binding</keyword>
<dbReference type="PANTHER" id="PTHR43766">
    <property type="entry name" value="TRYPTOPHAN--TRNA LIGASE, MITOCHONDRIAL"/>
    <property type="match status" value="1"/>
</dbReference>
<evidence type="ECO:0000256" key="1">
    <source>
        <dbReference type="ARBA" id="ARBA00005594"/>
    </source>
</evidence>
<keyword evidence="11" id="KW-1185">Reference proteome</keyword>
<dbReference type="Pfam" id="PF00579">
    <property type="entry name" value="tRNA-synt_1b"/>
    <property type="match status" value="1"/>
</dbReference>
<evidence type="ECO:0000256" key="2">
    <source>
        <dbReference type="ARBA" id="ARBA00022598"/>
    </source>
</evidence>